<dbReference type="NCBIfam" id="TIGR01733">
    <property type="entry name" value="AA-adenyl-dom"/>
    <property type="match status" value="1"/>
</dbReference>
<dbReference type="SUPFAM" id="SSF47336">
    <property type="entry name" value="ACP-like"/>
    <property type="match status" value="3"/>
</dbReference>
<dbReference type="SUPFAM" id="SSF52777">
    <property type="entry name" value="CoA-dependent acyltransferases"/>
    <property type="match status" value="8"/>
</dbReference>
<dbReference type="GO" id="GO:0043041">
    <property type="term" value="P:amino acid activation for nonribosomal peptide biosynthetic process"/>
    <property type="evidence" value="ECO:0007669"/>
    <property type="project" value="TreeGrafter"/>
</dbReference>
<sequence>MEKTIQNIYSLTPLQEGILYELEMNNTAENLYISQMRIRITGALEVHALFQAWSQVVERHEALRMKIISKNIENNVQVVFNAMDYQPEIIDMTELNKHDQLNEIQRVTFKSQEMDVNNSNLMKLQLVKIEENQYILIWTHHHIILDGWSTSIVIDELFVIYSRIIGRDSKRLIEKPKQYGDFIRYMNKIDAEDLNRFWKELAKNIEQPTITFPVLKHVKENQQENDLFWEMDKKQSELLREFAAKNHVTINVLLQLIWSIVLKEMSNQNRIVFGIVSSGRSNNLFKSEEIVGLLINTIPMIAEMNDTDSITDLLKRFQETLNNMLDYSQISLVDIKRHTKLKKEDPIFETLFVYENYPEAKNETFDINWEIEGGKETHSFPLSLQAQDNKETIKCKLYFNRCFIERSLVNDIQSAFMQIAHQITKVQQIDEIYVDVDFSKLKNNGSKNHQEKSNNKIISTSINQELKEIWQEFFLNSEIDEDSDFFQLGGHSITAMKLVSKINKRLDANMKLADLFENPTLKLLSHKVFPEVNTTPEDDTQVVSSFVEKTFLEVLSTSQIDKDADFFEVGGHSILAMKLLTKLNKEYNQILTLKNIFQNSTVESLTAFIINELSDHDIEQSEARQKNHVLSSNQEALWFNEKLNGKTTNYNIPQKYKITGKVDTFILEKSVNHVVNRHEILRTTVREKAGKGYQEIREDLYIKIDEIDLSALKPEQQATRMLQIEDDVQVEIFEIEKGPLMTVKLVKLREEESVLFVNLHHFIFDGWSVSIFLDEWLSFYDSEVNEKELILGNDFKQYKDFAFEQKSWLEHNIKEESLFWETNLSGELPKLELPLDTIRTKENRADGSSFIVELTREELHGLKRMSLEKNSTLFMTLLTMYQSFLAKYTGQNDIIVGSPLANRMIEGTEKSIGYFVNTLPFRLKLGHEETFEEILQRNTNHIIDIYDHQQMTLEKIVEVINPERNLASTSLFQTVFILQNNAKAAFESEYIKITPEVIKSKAAKFDLSLAAEEYEDKLLFAFEYNSGIFNEQTIQILAENFLEWIRKITYQPERSIDKISVVSKRQEKVLLEEWQGETIRFEGINDTIPEAFHKIVERFPDKVAIVDGPRTITYRELNNKSNRLSHYLLSKGISKEERIGIYVNRSIDMVTGMLAVIKAGAAYVPLDPHYPDERLSYMVEDSSISYCLSHKELGKNGLIDSSKIIYFEDIEKESDLLMETNLHIADQRDLAYVIYTSGTTGRPKGVMLEHRGIINLVYNQNEMMCLDTSAKVLQFATFNFDSSVIEIFSTLLFGAELHISVDKENQFDMSKLVEQIKREGISHIILPPAVLKELPIIELSTIKVLGSAGSECPVELVSKFKHISFFNGYGPTEYSVCTSFKMFPPNEDVTDEFVVSIGKPLTNTVALVLDENRKLVPAGSVGELYVGGIGLARGYLNNESLTNERFISNPFNPAEKVYRTGDLVKHNKAGELVYIGRADDQVKIRGYRVELSEVNASLRKMAEIKDSYVTVMEAGFENKRLIAYYTVNDEVSIDSIRRRLKETLPAFMIPAHFLQLDKFPLTPNGKVDRKSLPKWTDQFDERKEKVLDVQELSKSETELLTIWRNVLNDPTIGPEDNFFECGGDSIISIQICSAAKEKDLFITPKDLFECQTVRELGNIVNELEQKQVVQETVSGYVPLTPIQSWFFNENHENIHHWNQSVVLMKDNTLTTEQYKKIIMKLIDQHDVLRTLFEKHGDSYIGNISNADTACCFHEYDVSSFKDEKSLKEINELEENAQQSLNIHNGPLMKFLLFRDRREVRVFWVIHHLVVDGVSWRILLEQFERCYQQIKNEQEPSLPLKTTSYKQWSEKLNEYQNVDLPEEAVQYWEKEMNVPVSPLKEDLGETCDFENMYQIQVDEAQTQNLIKNTLRKHKTTIDEVLLSVIAHALSNRMGINEFWLDLEGHGREDIEDDMDLSRTVGWFTSIYPVRIKGMATLGSTLRNTKSILRNVPNKGFDFGILKYISNRNHNYPDSLVSYNYLGQFNNTGDMEQTNSSNIDSNYKFPYKLNFVASIVNNKLMLNIIGDSSNENFRMICKEVEIHLNKILSGSADLNDSIVETDFEAEKIVDGSTISHFINKFNNIEEIYPVTSLQEGMLFHSEVTQSPEYISQLSIDLVGDLDLDKLEEAWNETCRKYDVLRSVFRRNQLGDRYQIILNDIYYVFNHVDLTMFSEDESESKIENLLEHSKNRQTDLENGPLMNITLIQLSDHRYKFIWTHHHALIDGWSLQIVINHFLDNYRNPFNITRDSDEHKNAYKQVMDHVRNINKQEEEAFWNEELRDFEQVKALSGNKTDKVAFTSDKVIEYSLPEELTERLIELSKRHRKTINTVVQGVWSIVLSYLSESDSVCYGVTSSGRNLSIPHIESAVGLLINTLPFSLKIDWDDDLHSYLTAIQNKQLQMREYEFSSLTDIKRYAEIPWDKELFQHIFVFENYPSTEVADDSQIMIENSVGSESTNFDLTFSAAVMQSKLHYKIIYKDSKFDENEILRFMDSMQEIFVKLTEEETLLSIGKLINHLKVGAR</sequence>
<protein>
    <submittedName>
        <fullName evidence="7">Non-ribosomal peptide synthase domain TIGR01720/amino acid adenylation domain-containing protein</fullName>
    </submittedName>
</protein>
<evidence type="ECO:0000313" key="8">
    <source>
        <dbReference type="Proteomes" id="UP000185829"/>
    </source>
</evidence>
<reference evidence="7 8" key="1">
    <citation type="submission" date="2017-01" db="EMBL/GenBank/DDBJ databases">
        <authorList>
            <person name="Varghese N."/>
            <person name="Submissions S."/>
        </authorList>
    </citation>
    <scope>NUCLEOTIDE SEQUENCE [LARGE SCALE GENOMIC DNA]</scope>
    <source>
        <strain evidence="7 8">RUG2-6</strain>
    </source>
</reference>
<dbReference type="PROSITE" id="PS50075">
    <property type="entry name" value="CARRIER"/>
    <property type="match status" value="3"/>
</dbReference>
<dbReference type="RefSeq" id="WP_179086140.1">
    <property type="nucleotide sequence ID" value="NZ_FTMX01000007.1"/>
</dbReference>
<evidence type="ECO:0000259" key="6">
    <source>
        <dbReference type="PROSITE" id="PS50075"/>
    </source>
</evidence>
<dbReference type="PROSITE" id="PS00012">
    <property type="entry name" value="PHOSPHOPANTETHEINE"/>
    <property type="match status" value="3"/>
</dbReference>
<evidence type="ECO:0000256" key="3">
    <source>
        <dbReference type="ARBA" id="ARBA00022450"/>
    </source>
</evidence>
<dbReference type="Gene3D" id="3.30.559.30">
    <property type="entry name" value="Nonribosomal peptide synthetase, condensation domain"/>
    <property type="match status" value="4"/>
</dbReference>
<dbReference type="InterPro" id="IPR020806">
    <property type="entry name" value="PKS_PP-bd"/>
</dbReference>
<feature type="domain" description="Carrier" evidence="6">
    <location>
        <begin position="1590"/>
        <end position="1664"/>
    </location>
</feature>
<dbReference type="PROSITE" id="PS00455">
    <property type="entry name" value="AMP_BINDING"/>
    <property type="match status" value="1"/>
</dbReference>
<dbReference type="Pfam" id="PF00501">
    <property type="entry name" value="AMP-binding"/>
    <property type="match status" value="1"/>
</dbReference>
<dbReference type="GO" id="GO:0008610">
    <property type="term" value="P:lipid biosynthetic process"/>
    <property type="evidence" value="ECO:0007669"/>
    <property type="project" value="UniProtKB-ARBA"/>
</dbReference>
<dbReference type="Pfam" id="PF00550">
    <property type="entry name" value="PP-binding"/>
    <property type="match status" value="3"/>
</dbReference>
<dbReference type="PANTHER" id="PTHR45527:SF1">
    <property type="entry name" value="FATTY ACID SYNTHASE"/>
    <property type="match status" value="1"/>
</dbReference>
<dbReference type="FunFam" id="3.40.50.980:FF:000001">
    <property type="entry name" value="Non-ribosomal peptide synthetase"/>
    <property type="match status" value="1"/>
</dbReference>
<dbReference type="InterPro" id="IPR000873">
    <property type="entry name" value="AMP-dep_synth/lig_dom"/>
</dbReference>
<dbReference type="InterPro" id="IPR006162">
    <property type="entry name" value="Ppantetheine_attach_site"/>
</dbReference>
<keyword evidence="5" id="KW-0045">Antibiotic biosynthesis</keyword>
<dbReference type="InterPro" id="IPR023213">
    <property type="entry name" value="CAT-like_dom_sf"/>
</dbReference>
<accession>A0A9X8RCY4</accession>
<name>A0A9X8RCY4_9BACI</name>
<organism evidence="7 8">
    <name type="scientific">Peribacillus simplex</name>
    <dbReference type="NCBI Taxonomy" id="1478"/>
    <lineage>
        <taxon>Bacteria</taxon>
        <taxon>Bacillati</taxon>
        <taxon>Bacillota</taxon>
        <taxon>Bacilli</taxon>
        <taxon>Bacillales</taxon>
        <taxon>Bacillaceae</taxon>
        <taxon>Peribacillus</taxon>
    </lineage>
</organism>
<dbReference type="GO" id="GO:0031177">
    <property type="term" value="F:phosphopantetheine binding"/>
    <property type="evidence" value="ECO:0007669"/>
    <property type="project" value="InterPro"/>
</dbReference>
<dbReference type="InterPro" id="IPR020845">
    <property type="entry name" value="AMP-binding_CS"/>
</dbReference>
<feature type="domain" description="Carrier" evidence="6">
    <location>
        <begin position="457"/>
        <end position="532"/>
    </location>
</feature>
<dbReference type="Pfam" id="PF00668">
    <property type="entry name" value="Condensation"/>
    <property type="match status" value="4"/>
</dbReference>
<comment type="cofactor">
    <cofactor evidence="1">
        <name>pantetheine 4'-phosphate</name>
        <dbReference type="ChEBI" id="CHEBI:47942"/>
    </cofactor>
</comment>
<dbReference type="InterPro" id="IPR036736">
    <property type="entry name" value="ACP-like_sf"/>
</dbReference>
<evidence type="ECO:0000313" key="7">
    <source>
        <dbReference type="EMBL" id="SIR94038.1"/>
    </source>
</evidence>
<comment type="caution">
    <text evidence="7">The sequence shown here is derived from an EMBL/GenBank/DDBJ whole genome shotgun (WGS) entry which is preliminary data.</text>
</comment>
<dbReference type="Gene3D" id="2.30.38.10">
    <property type="entry name" value="Luciferase, Domain 3"/>
    <property type="match status" value="1"/>
</dbReference>
<dbReference type="Gene3D" id="3.40.50.980">
    <property type="match status" value="2"/>
</dbReference>
<dbReference type="Gene3D" id="3.30.559.10">
    <property type="entry name" value="Chloramphenicol acetyltransferase-like domain"/>
    <property type="match status" value="4"/>
</dbReference>
<dbReference type="GO" id="GO:0044550">
    <property type="term" value="P:secondary metabolite biosynthetic process"/>
    <property type="evidence" value="ECO:0007669"/>
    <property type="project" value="TreeGrafter"/>
</dbReference>
<dbReference type="InterPro" id="IPR010071">
    <property type="entry name" value="AA_adenyl_dom"/>
</dbReference>
<evidence type="ECO:0000256" key="4">
    <source>
        <dbReference type="ARBA" id="ARBA00022553"/>
    </source>
</evidence>
<dbReference type="GO" id="GO:0005737">
    <property type="term" value="C:cytoplasm"/>
    <property type="evidence" value="ECO:0007669"/>
    <property type="project" value="TreeGrafter"/>
</dbReference>
<comment type="similarity">
    <text evidence="2">Belongs to the ATP-dependent AMP-binding enzyme family.</text>
</comment>
<dbReference type="InterPro" id="IPR009081">
    <property type="entry name" value="PP-bd_ACP"/>
</dbReference>
<evidence type="ECO:0000256" key="1">
    <source>
        <dbReference type="ARBA" id="ARBA00001957"/>
    </source>
</evidence>
<dbReference type="InterPro" id="IPR001242">
    <property type="entry name" value="Condensation_dom"/>
</dbReference>
<dbReference type="GO" id="GO:0003824">
    <property type="term" value="F:catalytic activity"/>
    <property type="evidence" value="ECO:0007669"/>
    <property type="project" value="InterPro"/>
</dbReference>
<dbReference type="CDD" id="cd05930">
    <property type="entry name" value="A_NRPS"/>
    <property type="match status" value="1"/>
</dbReference>
<dbReference type="SMART" id="SM00823">
    <property type="entry name" value="PKS_PP"/>
    <property type="match status" value="2"/>
</dbReference>
<feature type="domain" description="Carrier" evidence="6">
    <location>
        <begin position="538"/>
        <end position="613"/>
    </location>
</feature>
<dbReference type="Gene3D" id="1.10.1200.10">
    <property type="entry name" value="ACP-like"/>
    <property type="match status" value="3"/>
</dbReference>
<dbReference type="Gene3D" id="3.30.300.30">
    <property type="match status" value="1"/>
</dbReference>
<dbReference type="CDD" id="cd19531">
    <property type="entry name" value="LCL_NRPS-like"/>
    <property type="match status" value="1"/>
</dbReference>
<dbReference type="GO" id="GO:0017000">
    <property type="term" value="P:antibiotic biosynthetic process"/>
    <property type="evidence" value="ECO:0007669"/>
    <property type="project" value="UniProtKB-KW"/>
</dbReference>
<dbReference type="SUPFAM" id="SSF56801">
    <property type="entry name" value="Acetyl-CoA synthetase-like"/>
    <property type="match status" value="1"/>
</dbReference>
<dbReference type="EMBL" id="FTMX01000007">
    <property type="protein sequence ID" value="SIR94038.1"/>
    <property type="molecule type" value="Genomic_DNA"/>
</dbReference>
<proteinExistence type="inferred from homology"/>
<evidence type="ECO:0000256" key="2">
    <source>
        <dbReference type="ARBA" id="ARBA00006432"/>
    </source>
</evidence>
<dbReference type="PANTHER" id="PTHR45527">
    <property type="entry name" value="NONRIBOSOMAL PEPTIDE SYNTHETASE"/>
    <property type="match status" value="1"/>
</dbReference>
<keyword evidence="4" id="KW-0597">Phosphoprotein</keyword>
<keyword evidence="3" id="KW-0596">Phosphopantetheine</keyword>
<dbReference type="Proteomes" id="UP000185829">
    <property type="component" value="Unassembled WGS sequence"/>
</dbReference>
<gene>
    <name evidence="7" type="ORF">SAMN05878482_107220</name>
</gene>
<dbReference type="InterPro" id="IPR045851">
    <property type="entry name" value="AMP-bd_C_sf"/>
</dbReference>
<evidence type="ECO:0000256" key="5">
    <source>
        <dbReference type="ARBA" id="ARBA00023194"/>
    </source>
</evidence>